<dbReference type="AlphaFoldDB" id="A0A6M2DW98"/>
<evidence type="ECO:0000313" key="1">
    <source>
        <dbReference type="EMBL" id="NOV50615.1"/>
    </source>
</evidence>
<sequence length="80" mass="9561">MYKTARIILRRLFVFLILAKILTTNKYNLKFYNHLKVCYVTSYSIKIRNIFGNADIWGPNIIMQYFIFESGIQIIELVLH</sequence>
<reference evidence="1" key="1">
    <citation type="submission" date="2020-03" db="EMBL/GenBank/DDBJ databases">
        <title>Transcriptomic Profiling of the Digestive Tract of the Rat Flea, Xenopsylla cheopis, Following Blood Feeding and Infection with Yersinia pestis.</title>
        <authorList>
            <person name="Bland D.M."/>
            <person name="Martens C.A."/>
            <person name="Virtaneva K."/>
            <person name="Kanakabandi K."/>
            <person name="Long D."/>
            <person name="Rosenke R."/>
            <person name="Saturday G.A."/>
            <person name="Hoyt F.H."/>
            <person name="Bruno D.P."/>
            <person name="Ribeiro J.M.C."/>
            <person name="Hinnebusch J."/>
        </authorList>
    </citation>
    <scope>NUCLEOTIDE SEQUENCE</scope>
</reference>
<protein>
    <submittedName>
        <fullName evidence="1">Putative secreted protein</fullName>
    </submittedName>
</protein>
<organism evidence="1">
    <name type="scientific">Xenopsylla cheopis</name>
    <name type="common">Oriental rat flea</name>
    <name type="synonym">Pulex cheopis</name>
    <dbReference type="NCBI Taxonomy" id="163159"/>
    <lineage>
        <taxon>Eukaryota</taxon>
        <taxon>Metazoa</taxon>
        <taxon>Ecdysozoa</taxon>
        <taxon>Arthropoda</taxon>
        <taxon>Hexapoda</taxon>
        <taxon>Insecta</taxon>
        <taxon>Pterygota</taxon>
        <taxon>Neoptera</taxon>
        <taxon>Endopterygota</taxon>
        <taxon>Siphonaptera</taxon>
        <taxon>Pulicidae</taxon>
        <taxon>Xenopsyllinae</taxon>
        <taxon>Xenopsylla</taxon>
    </lineage>
</organism>
<name>A0A6M2DW98_XENCH</name>
<proteinExistence type="predicted"/>
<dbReference type="EMBL" id="GIIL01006889">
    <property type="protein sequence ID" value="NOV50615.1"/>
    <property type="molecule type" value="Transcribed_RNA"/>
</dbReference>
<accession>A0A6M2DW98</accession>